<protein>
    <recommendedName>
        <fullName evidence="2">Ycf80</fullName>
    </recommendedName>
</protein>
<dbReference type="RefSeq" id="YP_009294466.1">
    <property type="nucleotide sequence ID" value="NC_031148.1"/>
</dbReference>
<organism evidence="1">
    <name type="scientific">Asparagopsis taxiformis</name>
    <dbReference type="NCBI Taxonomy" id="260499"/>
    <lineage>
        <taxon>Eukaryota</taxon>
        <taxon>Rhodophyta</taxon>
        <taxon>Florideophyceae</taxon>
        <taxon>Rhodymeniophycidae</taxon>
        <taxon>Bonnemaisoniales</taxon>
        <taxon>Bonnemaisoniaceae</taxon>
        <taxon>Asparagopsis</taxon>
    </lineage>
</organism>
<dbReference type="EMBL" id="KX284717">
    <property type="protein sequence ID" value="AOM65949.1"/>
    <property type="molecule type" value="Genomic_DNA"/>
</dbReference>
<name>A0A1C9CC48_9FLOR</name>
<evidence type="ECO:0000313" key="1">
    <source>
        <dbReference type="EMBL" id="AOM65949.1"/>
    </source>
</evidence>
<dbReference type="AlphaFoldDB" id="A0A1C9CC48"/>
<gene>
    <name evidence="1" type="primary">ycf80</name>
    <name evidence="1" type="ORF">Aspa_070</name>
</gene>
<dbReference type="GeneID" id="29070450"/>
<keyword evidence="1" id="KW-0934">Plastid</keyword>
<evidence type="ECO:0008006" key="2">
    <source>
        <dbReference type="Google" id="ProtNLM"/>
    </source>
</evidence>
<sequence>MSLFNLIFIRNLKENLYDNTNHTSISVVAFNYKVNRKHVNHLISYSYQTASTKRESIHDIHGDPKNLAVKKLVSRNFITYLFNKYWQETIFLSTFNISSNNYINQLTSDSLTTSKTQYKKFLLSFNKALINGRIEFSDFTFDVNSNVSSVKYVWKKGFNLAYPKNFSLFRYGKKRNTSFPDKVQLSLMKKLKYSGFPIFTIVNRFHQIVMAEPSDILLKNNNLLDTIFQWYYNNFIWTKDIKPIYEGLLFINPEDASEYMRYIKYKYPNSSRQNFLNLFISRLDFYYKLVRIAPPKVQFRLIPDLQEVGELIYKYRYKKNIIFHNKQMYGKDYFQGQPIYLIQPVSVKNKQTKKMDSISYSYGLYSNNLKYKYETIFMNYDTALIAWKKFREELSDYNLPYVPQIIVYNLEDFLHTCEQNNQIDNKNFLFIPSQETYNFIKHGRNKKSPFIISQILSSKILHIKLFTQRMFWSLTSRQPMYW</sequence>
<geneLocation type="plastid" evidence="1"/>
<reference evidence="1" key="1">
    <citation type="journal article" date="2016" name="BMC Biol.">
        <title>Parallel evolution of highly conserved plastid genome architecture in red seaweeds and seed plants.</title>
        <authorList>
            <person name="Lee J."/>
            <person name="Cho C.H."/>
            <person name="Park S.I."/>
            <person name="Choi J.W."/>
            <person name="Song H.S."/>
            <person name="West J.A."/>
            <person name="Bhattacharya D."/>
            <person name="Yoon H.S."/>
        </authorList>
    </citation>
    <scope>NUCLEOTIDE SEQUENCE</scope>
</reference>
<proteinExistence type="predicted"/>
<accession>A0A1C9CC48</accession>